<dbReference type="Proteomes" id="UP000249218">
    <property type="component" value="Unassembled WGS sequence"/>
</dbReference>
<dbReference type="OrthoDB" id="7491853at2759"/>
<gene>
    <name evidence="1" type="primary">HaOG213478</name>
    <name evidence="1" type="ORF">B5X24_HaOG213478</name>
</gene>
<dbReference type="EMBL" id="KZ150321">
    <property type="protein sequence ID" value="PZC71415.1"/>
    <property type="molecule type" value="Genomic_DNA"/>
</dbReference>
<evidence type="ECO:0000313" key="2">
    <source>
        <dbReference type="Proteomes" id="UP000249218"/>
    </source>
</evidence>
<reference evidence="1 2" key="1">
    <citation type="journal article" date="2017" name="BMC Biol.">
        <title>Genomic innovations, transcriptional plasticity and gene loss underlying the evolution and divergence of two highly polyphagous and invasive Helicoverpa pest species.</title>
        <authorList>
            <person name="Pearce S.L."/>
            <person name="Clarke D.F."/>
            <person name="East P.D."/>
            <person name="Elfekih S."/>
            <person name="Gordon K.H."/>
            <person name="Jermiin L.S."/>
            <person name="McGaughran A."/>
            <person name="Oakeshott J.G."/>
            <person name="Papanikolaou A."/>
            <person name="Perera O.P."/>
            <person name="Rane R.V."/>
            <person name="Richards S."/>
            <person name="Tay W.T."/>
            <person name="Walsh T.K."/>
            <person name="Anderson A."/>
            <person name="Anderson C.J."/>
            <person name="Asgari S."/>
            <person name="Board P.G."/>
            <person name="Bretschneider A."/>
            <person name="Campbell P.M."/>
            <person name="Chertemps T."/>
            <person name="Christeller J.T."/>
            <person name="Coppin C.W."/>
            <person name="Downes S.J."/>
            <person name="Duan G."/>
            <person name="Farnsworth C.A."/>
            <person name="Good R.T."/>
            <person name="Han L.B."/>
            <person name="Han Y.C."/>
            <person name="Hatje K."/>
            <person name="Horne I."/>
            <person name="Huang Y.P."/>
            <person name="Hughes D.S."/>
            <person name="Jacquin-Joly E."/>
            <person name="James W."/>
            <person name="Jhangiani S."/>
            <person name="Kollmar M."/>
            <person name="Kuwar S.S."/>
            <person name="Li S."/>
            <person name="Liu N.Y."/>
            <person name="Maibeche M.T."/>
            <person name="Miller J.R."/>
            <person name="Montagne N."/>
            <person name="Perry T."/>
            <person name="Qu J."/>
            <person name="Song S.V."/>
            <person name="Sutton G.G."/>
            <person name="Vogel H."/>
            <person name="Walenz B.P."/>
            <person name="Xu W."/>
            <person name="Zhang H.J."/>
            <person name="Zou Z."/>
            <person name="Batterham P."/>
            <person name="Edwards O.R."/>
            <person name="Feyereisen R."/>
            <person name="Gibbs R.A."/>
            <person name="Heckel D.G."/>
            <person name="McGrath A."/>
            <person name="Robin C."/>
            <person name="Scherer S.E."/>
            <person name="Worley K.C."/>
            <person name="Wu Y.D."/>
        </authorList>
    </citation>
    <scope>NUCLEOTIDE SEQUENCE [LARGE SCALE GENOMIC DNA]</scope>
    <source>
        <strain evidence="1">Harm_GR_Male_#8</strain>
        <tissue evidence="1">Whole organism</tissue>
    </source>
</reference>
<name>A0A2W1BB45_HELAM</name>
<dbReference type="AlphaFoldDB" id="A0A2W1BB45"/>
<protein>
    <submittedName>
        <fullName evidence="1">Uncharacterized protein</fullName>
    </submittedName>
</protein>
<keyword evidence="2" id="KW-1185">Reference proteome</keyword>
<proteinExistence type="predicted"/>
<organism evidence="1 2">
    <name type="scientific">Helicoverpa armigera</name>
    <name type="common">Cotton bollworm</name>
    <name type="synonym">Heliothis armigera</name>
    <dbReference type="NCBI Taxonomy" id="29058"/>
    <lineage>
        <taxon>Eukaryota</taxon>
        <taxon>Metazoa</taxon>
        <taxon>Ecdysozoa</taxon>
        <taxon>Arthropoda</taxon>
        <taxon>Hexapoda</taxon>
        <taxon>Insecta</taxon>
        <taxon>Pterygota</taxon>
        <taxon>Neoptera</taxon>
        <taxon>Endopterygota</taxon>
        <taxon>Lepidoptera</taxon>
        <taxon>Glossata</taxon>
        <taxon>Ditrysia</taxon>
        <taxon>Noctuoidea</taxon>
        <taxon>Noctuidae</taxon>
        <taxon>Heliothinae</taxon>
        <taxon>Helicoverpa</taxon>
    </lineage>
</organism>
<accession>A0A2W1BB45</accession>
<evidence type="ECO:0000313" key="1">
    <source>
        <dbReference type="EMBL" id="PZC71415.1"/>
    </source>
</evidence>
<sequence length="250" mass="28576">MRVDLTLSTCHSKKIPFRARTTPRLHLSPQSISTDDIADCKHLFDLADQLTYNAGTPKIIIGQDNWHLLLVTDIRRGSQHQPIVSVTPLGGVLHGARTGTLGEQEHYVNQLNNGEENIDKQLREYFALESLIINPCRPASDPEKRAEDILQRSIVQLQDGRAANIIDIVPDPVRFSKWERLLRATARVLQFISWCRTQRTEKTFYKRTRKNQENDPDWSKAVRATRTPGITARAKKDAREYIALDAIYIL</sequence>